<feature type="compositionally biased region" description="Polar residues" evidence="3">
    <location>
        <begin position="575"/>
        <end position="602"/>
    </location>
</feature>
<dbReference type="PANTHER" id="PTHR46292">
    <property type="entry name" value="COILED-COIL DOMAIN-CONTAINING PROTEIN 102A"/>
    <property type="match status" value="1"/>
</dbReference>
<dbReference type="VEuPathDB" id="VectorBase:CSON002791"/>
<feature type="region of interest" description="Disordered" evidence="3">
    <location>
        <begin position="123"/>
        <end position="156"/>
    </location>
</feature>
<feature type="region of interest" description="Disordered" evidence="3">
    <location>
        <begin position="1"/>
        <end position="20"/>
    </location>
</feature>
<proteinExistence type="predicted"/>
<feature type="coiled-coil region" evidence="2">
    <location>
        <begin position="37"/>
        <end position="115"/>
    </location>
</feature>
<dbReference type="SUPFAM" id="SSF90257">
    <property type="entry name" value="Myosin rod fragments"/>
    <property type="match status" value="1"/>
</dbReference>
<evidence type="ECO:0000313" key="4">
    <source>
        <dbReference type="EMBL" id="SSX20876.1"/>
    </source>
</evidence>
<feature type="region of interest" description="Disordered" evidence="3">
    <location>
        <begin position="568"/>
        <end position="637"/>
    </location>
</feature>
<dbReference type="OMA" id="RSSHNGC"/>
<feature type="compositionally biased region" description="Polar residues" evidence="3">
    <location>
        <begin position="620"/>
        <end position="637"/>
    </location>
</feature>
<evidence type="ECO:0000256" key="1">
    <source>
        <dbReference type="ARBA" id="ARBA00023054"/>
    </source>
</evidence>
<gene>
    <name evidence="4" type="primary">CSON002791</name>
</gene>
<accession>A0A336LS92</accession>
<keyword evidence="1 2" id="KW-0175">Coiled coil</keyword>
<protein>
    <submittedName>
        <fullName evidence="4">CSON002791 protein</fullName>
    </submittedName>
</protein>
<evidence type="ECO:0000256" key="2">
    <source>
        <dbReference type="SAM" id="Coils"/>
    </source>
</evidence>
<dbReference type="AlphaFoldDB" id="A0A336LS92"/>
<reference evidence="4" key="1">
    <citation type="submission" date="2018-07" db="EMBL/GenBank/DDBJ databases">
        <authorList>
            <person name="Quirk P.G."/>
            <person name="Krulwich T.A."/>
        </authorList>
    </citation>
    <scope>NUCLEOTIDE SEQUENCE</scope>
</reference>
<organism evidence="4">
    <name type="scientific">Culicoides sonorensis</name>
    <name type="common">Biting midge</name>
    <dbReference type="NCBI Taxonomy" id="179676"/>
    <lineage>
        <taxon>Eukaryota</taxon>
        <taxon>Metazoa</taxon>
        <taxon>Ecdysozoa</taxon>
        <taxon>Arthropoda</taxon>
        <taxon>Hexapoda</taxon>
        <taxon>Insecta</taxon>
        <taxon>Pterygota</taxon>
        <taxon>Neoptera</taxon>
        <taxon>Endopterygota</taxon>
        <taxon>Diptera</taxon>
        <taxon>Nematocera</taxon>
        <taxon>Chironomoidea</taxon>
        <taxon>Ceratopogonidae</taxon>
        <taxon>Ceratopogoninae</taxon>
        <taxon>Culicoides</taxon>
        <taxon>Monoculicoides</taxon>
    </lineage>
</organism>
<name>A0A336LS92_CULSO</name>
<dbReference type="PANTHER" id="PTHR46292:SF1">
    <property type="entry name" value="COILED-COIL DOMAIN-CONTAINING PROTEIN 102A"/>
    <property type="match status" value="1"/>
</dbReference>
<dbReference type="Gene3D" id="1.10.287.1490">
    <property type="match status" value="1"/>
</dbReference>
<evidence type="ECO:0000256" key="3">
    <source>
        <dbReference type="SAM" id="MobiDB-lite"/>
    </source>
</evidence>
<sequence length="660" mass="76740">MENMAQNISGSLGGTSSTNKNHLIQNTVAPATTEWDIKESQRQRELEEARARAAQMEKTMKWWSDCTQNWREKWSKVRTERNKARDEVKQLRASLEAARKDAENYKREMEKLHLLMIKHAGQFSKNGDEDNQDASNGSPELSSDGIKNVNSEDGLVTKVNSSDNGIIVKKSENDVDLLEEALAKHSLQMTKDEQLAEERRLIQQLSKEDQNEDFMVEKVNSLQAKLDEAQKLIQLEREEKNALHKNFEKLRHEFHDIRSKCEELRQAKQEAVRELLTLQETHRAELRIANNSLQEEVLARESLEKRTCDLRTELEKLQAENAAEWGKRERLETEMLTMERENKKLRSELQDLQDRLERKGRPISNTDTEIRAMQQDLADKTKELLDVKHSNNKMKKMLAETNTELQHAVRRADQYETEVKRLRTRVEELKRELAAVEDELDSTLTHVKRLQRQNEELTGQNEHFQVQMQHIQSRNNTASPNKHFKSKIGFPHEYKPNIHELKQLFDDSKRSHIPYNNPIVTPNNEHHSQKPAKSHQRTYSDAKPTLIDSDLNSFDLRMQSRNNAFNFERAKQKFDNNSSRSTSNNQKSQPIYSVSQKQNNSFIPKRNTYLDNNSHGDESMVTSPYNDESNASNMSKGNYSMTSSINLDGLKNPSQWISQQ</sequence>
<dbReference type="EMBL" id="UFQT01000146">
    <property type="protein sequence ID" value="SSX20876.1"/>
    <property type="molecule type" value="Genomic_DNA"/>
</dbReference>
<feature type="coiled-coil region" evidence="2">
    <location>
        <begin position="212"/>
        <end position="467"/>
    </location>
</feature>
<feature type="region of interest" description="Disordered" evidence="3">
    <location>
        <begin position="510"/>
        <end position="546"/>
    </location>
</feature>